<accession>A0A0J1BGN4</accession>
<protein>
    <submittedName>
        <fullName evidence="3">Glucose-selective porin OprB</fullName>
    </submittedName>
</protein>
<dbReference type="InterPro" id="IPR007049">
    <property type="entry name" value="Carb-sel_porin_OprB"/>
</dbReference>
<evidence type="ECO:0000256" key="1">
    <source>
        <dbReference type="ARBA" id="ARBA00008769"/>
    </source>
</evidence>
<comment type="caution">
    <text evidence="3">The sequence shown here is derived from an EMBL/GenBank/DDBJ whole genome shotgun (WGS) entry which is preliminary data.</text>
</comment>
<dbReference type="AlphaFoldDB" id="A0A0J1BGN4"/>
<dbReference type="PANTHER" id="PTHR37944:SF1">
    <property type="entry name" value="PORIN B"/>
    <property type="match status" value="1"/>
</dbReference>
<dbReference type="InterPro" id="IPR052932">
    <property type="entry name" value="OprB_Porin"/>
</dbReference>
<keyword evidence="4" id="KW-1185">Reference proteome</keyword>
<dbReference type="GO" id="GO:0008643">
    <property type="term" value="P:carbohydrate transport"/>
    <property type="evidence" value="ECO:0007669"/>
    <property type="project" value="InterPro"/>
</dbReference>
<sequence length="417" mass="45902">MAMNIKALIAAVAAFGLPAASGQELEFHCYSDTACDSLLVDATPEWDQFLLGDWCGTRPRLEETGITPFLYYDSIFAANINGGIGTDQAYTGQIYAGADLDLEQMWGWDGTTMKISMVERHGDSVSSAVGGIYDPMCIYGGQVGYLYQLWIEKTVCDDVALKFGRVSADTDFANNGLYRYSLSTAINGPIRAMLLENIITSFPYPVWGGRVKYAPNDQHQIQFGVYQIGDGMWDFTQHGLDFSIRGSDGVSLITQYDWTPEINGRPARLFLGAVHSFFEFDNFDGVGTTDEFLRLYAHGEMEITPDCVAFAFASHSDEDQVAKTPLQISAGINQKGLLPGREEDHTVFFATYGELSDDYGDSIGEDVDAEWVYELGHRIQVCPAFYLQPAIQYIVHPGGTGNIPNSTVMGAWMGASF</sequence>
<name>A0A0J1BGN4_RHOIS</name>
<dbReference type="PATRIC" id="fig|595434.4.peg.2206"/>
<dbReference type="Pfam" id="PF04966">
    <property type="entry name" value="OprB"/>
    <property type="match status" value="1"/>
</dbReference>
<dbReference type="Gene3D" id="2.40.160.180">
    <property type="entry name" value="Carbohydrate-selective porin OprB"/>
    <property type="match status" value="1"/>
</dbReference>
<evidence type="ECO:0000313" key="3">
    <source>
        <dbReference type="EMBL" id="KLU05681.1"/>
    </source>
</evidence>
<dbReference type="GO" id="GO:0016020">
    <property type="term" value="C:membrane"/>
    <property type="evidence" value="ECO:0007669"/>
    <property type="project" value="InterPro"/>
</dbReference>
<keyword evidence="2" id="KW-0732">Signal</keyword>
<dbReference type="GO" id="GO:0015288">
    <property type="term" value="F:porin activity"/>
    <property type="evidence" value="ECO:0007669"/>
    <property type="project" value="InterPro"/>
</dbReference>
<dbReference type="EMBL" id="LECT01000017">
    <property type="protein sequence ID" value="KLU05681.1"/>
    <property type="molecule type" value="Genomic_DNA"/>
</dbReference>
<feature type="chain" id="PRO_5007228295" evidence="2">
    <location>
        <begin position="23"/>
        <end position="417"/>
    </location>
</feature>
<dbReference type="InterPro" id="IPR038673">
    <property type="entry name" value="OprB_sf"/>
</dbReference>
<dbReference type="Proteomes" id="UP000036367">
    <property type="component" value="Unassembled WGS sequence"/>
</dbReference>
<feature type="signal peptide" evidence="2">
    <location>
        <begin position="1"/>
        <end position="22"/>
    </location>
</feature>
<organism evidence="3 4">
    <name type="scientific">Rhodopirellula islandica</name>
    <dbReference type="NCBI Taxonomy" id="595434"/>
    <lineage>
        <taxon>Bacteria</taxon>
        <taxon>Pseudomonadati</taxon>
        <taxon>Planctomycetota</taxon>
        <taxon>Planctomycetia</taxon>
        <taxon>Pirellulales</taxon>
        <taxon>Pirellulaceae</taxon>
        <taxon>Rhodopirellula</taxon>
    </lineage>
</organism>
<evidence type="ECO:0000256" key="2">
    <source>
        <dbReference type="RuleBase" id="RU363072"/>
    </source>
</evidence>
<gene>
    <name evidence="3" type="ORF">RISK_002313</name>
</gene>
<dbReference type="PANTHER" id="PTHR37944">
    <property type="entry name" value="PORIN B"/>
    <property type="match status" value="1"/>
</dbReference>
<proteinExistence type="inferred from homology"/>
<dbReference type="STRING" id="595434.RISK_002313"/>
<evidence type="ECO:0000313" key="4">
    <source>
        <dbReference type="Proteomes" id="UP000036367"/>
    </source>
</evidence>
<comment type="similarity">
    <text evidence="1 2">Belongs to the OprB family.</text>
</comment>
<reference evidence="3" key="1">
    <citation type="submission" date="2015-05" db="EMBL/GenBank/DDBJ databases">
        <title>Permanent draft genome of Rhodopirellula islandicus K833.</title>
        <authorList>
            <person name="Kizina J."/>
            <person name="Richter M."/>
            <person name="Glockner F.O."/>
            <person name="Harder J."/>
        </authorList>
    </citation>
    <scope>NUCLEOTIDE SEQUENCE [LARGE SCALE GENOMIC DNA]</scope>
    <source>
        <strain evidence="3">K833</strain>
    </source>
</reference>